<name>A0A1W1BFN3_9ZZZZ</name>
<organism evidence="7">
    <name type="scientific">hydrothermal vent metagenome</name>
    <dbReference type="NCBI Taxonomy" id="652676"/>
    <lineage>
        <taxon>unclassified sequences</taxon>
        <taxon>metagenomes</taxon>
        <taxon>ecological metagenomes</taxon>
    </lineage>
</organism>
<comment type="catalytic activity">
    <reaction evidence="1">
        <text>a myo-inositol phosphate + H2O = myo-inositol + phosphate</text>
        <dbReference type="Rhea" id="RHEA:24056"/>
        <dbReference type="ChEBI" id="CHEBI:15377"/>
        <dbReference type="ChEBI" id="CHEBI:17268"/>
        <dbReference type="ChEBI" id="CHEBI:43474"/>
        <dbReference type="ChEBI" id="CHEBI:84139"/>
        <dbReference type="EC" id="3.1.3.25"/>
    </reaction>
</comment>
<dbReference type="EC" id="3.1.3.25" evidence="3"/>
<dbReference type="PROSITE" id="PS00630">
    <property type="entry name" value="IMP_2"/>
    <property type="match status" value="1"/>
</dbReference>
<dbReference type="GO" id="GO:0007165">
    <property type="term" value="P:signal transduction"/>
    <property type="evidence" value="ECO:0007669"/>
    <property type="project" value="TreeGrafter"/>
</dbReference>
<dbReference type="PANTHER" id="PTHR20854:SF4">
    <property type="entry name" value="INOSITOL-1-MONOPHOSPHATASE-RELATED"/>
    <property type="match status" value="1"/>
</dbReference>
<dbReference type="AlphaFoldDB" id="A0A1W1BFN3"/>
<keyword evidence="5 7" id="KW-0378">Hydrolase</keyword>
<evidence type="ECO:0000256" key="2">
    <source>
        <dbReference type="ARBA" id="ARBA00001946"/>
    </source>
</evidence>
<keyword evidence="6" id="KW-0460">Magnesium</keyword>
<evidence type="ECO:0000256" key="3">
    <source>
        <dbReference type="ARBA" id="ARBA00013106"/>
    </source>
</evidence>
<proteinExistence type="predicted"/>
<dbReference type="FunFam" id="3.40.190.80:FF:000020">
    <property type="entry name" value="Fructose-1,6-bisphosphatase/inositol-1-monophosphatase"/>
    <property type="match status" value="1"/>
</dbReference>
<keyword evidence="4" id="KW-0479">Metal-binding</keyword>
<dbReference type="GO" id="GO:0008934">
    <property type="term" value="F:inositol monophosphate 1-phosphatase activity"/>
    <property type="evidence" value="ECO:0007669"/>
    <property type="project" value="InterPro"/>
</dbReference>
<dbReference type="GO" id="GO:0006020">
    <property type="term" value="P:inositol metabolic process"/>
    <property type="evidence" value="ECO:0007669"/>
    <property type="project" value="TreeGrafter"/>
</dbReference>
<gene>
    <name evidence="7" type="ORF">MNB_SV-9-1030</name>
</gene>
<dbReference type="PANTHER" id="PTHR20854">
    <property type="entry name" value="INOSITOL MONOPHOSPHATASE"/>
    <property type="match status" value="1"/>
</dbReference>
<evidence type="ECO:0000256" key="4">
    <source>
        <dbReference type="ARBA" id="ARBA00022723"/>
    </source>
</evidence>
<evidence type="ECO:0000256" key="1">
    <source>
        <dbReference type="ARBA" id="ARBA00001033"/>
    </source>
</evidence>
<dbReference type="CDD" id="cd01639">
    <property type="entry name" value="IMPase"/>
    <property type="match status" value="1"/>
</dbReference>
<sequence length="259" mass="29200">MINILKEIAINAGEILKDGYHEKKDIKYKGLIDLVTNYDIKCEEFIITSLKDKFIDYELIGEESFNPNLNFSKSKVIYIDPIDGTTNFVHNIPHFSISIGVWENSIPIMAVVYNPILDEMFWAVAGGGAYCNNKKLQVSEQTTLQQSLIGTGFPYAKVNRGVEYKWVIESMTNLLPNIRDIRRLGSASLDLCYLAEGKTDAFYEIDLKPWDIAGGILILLEAGGKVTNLSNNRFDFSDKVIVASNSKIHKELLSYLDEV</sequence>
<evidence type="ECO:0000256" key="6">
    <source>
        <dbReference type="ARBA" id="ARBA00022842"/>
    </source>
</evidence>
<dbReference type="InterPro" id="IPR000760">
    <property type="entry name" value="Inositol_monophosphatase-like"/>
</dbReference>
<dbReference type="FunFam" id="3.30.540.10:FF:000003">
    <property type="entry name" value="Inositol-1-monophosphatase"/>
    <property type="match status" value="1"/>
</dbReference>
<dbReference type="Gene3D" id="3.40.190.80">
    <property type="match status" value="1"/>
</dbReference>
<dbReference type="Pfam" id="PF00459">
    <property type="entry name" value="Inositol_P"/>
    <property type="match status" value="1"/>
</dbReference>
<dbReference type="PRINTS" id="PR00378">
    <property type="entry name" value="LIIMPHPHTASE"/>
</dbReference>
<dbReference type="EMBL" id="FPHG01000016">
    <property type="protein sequence ID" value="SFV52278.1"/>
    <property type="molecule type" value="Genomic_DNA"/>
</dbReference>
<evidence type="ECO:0000256" key="5">
    <source>
        <dbReference type="ARBA" id="ARBA00022801"/>
    </source>
</evidence>
<dbReference type="Gene3D" id="3.30.540.10">
    <property type="entry name" value="Fructose-1,6-Bisphosphatase, subunit A, domain 1"/>
    <property type="match status" value="1"/>
</dbReference>
<dbReference type="SUPFAM" id="SSF56655">
    <property type="entry name" value="Carbohydrate phosphatase"/>
    <property type="match status" value="1"/>
</dbReference>
<comment type="cofactor">
    <cofactor evidence="2">
        <name>Mg(2+)</name>
        <dbReference type="ChEBI" id="CHEBI:18420"/>
    </cofactor>
</comment>
<accession>A0A1W1BFN3</accession>
<dbReference type="InterPro" id="IPR033942">
    <property type="entry name" value="IMPase"/>
</dbReference>
<dbReference type="InterPro" id="IPR020552">
    <property type="entry name" value="Inositol_monoPase_Li-sen"/>
</dbReference>
<dbReference type="GO" id="GO:0046854">
    <property type="term" value="P:phosphatidylinositol phosphate biosynthetic process"/>
    <property type="evidence" value="ECO:0007669"/>
    <property type="project" value="InterPro"/>
</dbReference>
<dbReference type="InterPro" id="IPR020550">
    <property type="entry name" value="Inositol_monophosphatase_CS"/>
</dbReference>
<evidence type="ECO:0000313" key="7">
    <source>
        <dbReference type="EMBL" id="SFV52278.1"/>
    </source>
</evidence>
<dbReference type="GO" id="GO:0046872">
    <property type="term" value="F:metal ion binding"/>
    <property type="evidence" value="ECO:0007669"/>
    <property type="project" value="UniProtKB-KW"/>
</dbReference>
<dbReference type="PRINTS" id="PR00377">
    <property type="entry name" value="IMPHPHTASES"/>
</dbReference>
<reference evidence="7" key="1">
    <citation type="submission" date="2016-10" db="EMBL/GenBank/DDBJ databases">
        <authorList>
            <person name="de Groot N.N."/>
        </authorList>
    </citation>
    <scope>NUCLEOTIDE SEQUENCE</scope>
</reference>
<protein>
    <recommendedName>
        <fullName evidence="3">inositol-phosphate phosphatase</fullName>
        <ecNumber evidence="3">3.1.3.25</ecNumber>
    </recommendedName>
</protein>